<comment type="catalytic activity">
    <reaction evidence="12 14">
        <text>riboflavin + ATP = FMN + ADP + H(+)</text>
        <dbReference type="Rhea" id="RHEA:14357"/>
        <dbReference type="ChEBI" id="CHEBI:15378"/>
        <dbReference type="ChEBI" id="CHEBI:30616"/>
        <dbReference type="ChEBI" id="CHEBI:57986"/>
        <dbReference type="ChEBI" id="CHEBI:58210"/>
        <dbReference type="ChEBI" id="CHEBI:456216"/>
        <dbReference type="EC" id="2.7.1.26"/>
    </reaction>
</comment>
<evidence type="ECO:0000256" key="6">
    <source>
        <dbReference type="ARBA" id="ARBA00022695"/>
    </source>
</evidence>
<evidence type="ECO:0000256" key="10">
    <source>
        <dbReference type="ARBA" id="ARBA00022840"/>
    </source>
</evidence>
<dbReference type="InterPro" id="IPR023468">
    <property type="entry name" value="Riboflavin_kinase"/>
</dbReference>
<dbReference type="SUPFAM" id="SSF82114">
    <property type="entry name" value="Riboflavin kinase-like"/>
    <property type="match status" value="1"/>
</dbReference>
<dbReference type="GO" id="GO:0009398">
    <property type="term" value="P:FMN biosynthetic process"/>
    <property type="evidence" value="ECO:0007669"/>
    <property type="project" value="UniProtKB-UniRule"/>
</dbReference>
<keyword evidence="9 14" id="KW-0274">FAD</keyword>
<dbReference type="CDD" id="cd02064">
    <property type="entry name" value="FAD_synthetase_N"/>
    <property type="match status" value="1"/>
</dbReference>
<dbReference type="EMBL" id="QNRX01000017">
    <property type="protein sequence ID" value="RBP59942.1"/>
    <property type="molecule type" value="Genomic_DNA"/>
</dbReference>
<name>A0A366I2D8_9FIRM</name>
<dbReference type="RefSeq" id="WP_170128284.1">
    <property type="nucleotide sequence ID" value="NZ_QNRX01000017.1"/>
</dbReference>
<dbReference type="NCBIfam" id="NF004162">
    <property type="entry name" value="PRK05627.1-5"/>
    <property type="match status" value="1"/>
</dbReference>
<dbReference type="InterPro" id="IPR015864">
    <property type="entry name" value="FAD_synthase"/>
</dbReference>
<evidence type="ECO:0000256" key="11">
    <source>
        <dbReference type="ARBA" id="ARBA00023268"/>
    </source>
</evidence>
<dbReference type="EC" id="2.7.7.2" evidence="14"/>
<keyword evidence="3 14" id="KW-0285">Flavoprotein</keyword>
<comment type="pathway">
    <text evidence="1 14">Cofactor biosynthesis; FAD biosynthesis; FAD from FMN: step 1/1.</text>
</comment>
<dbReference type="GO" id="GO:0006747">
    <property type="term" value="P:FAD biosynthetic process"/>
    <property type="evidence" value="ECO:0007669"/>
    <property type="project" value="UniProtKB-UniRule"/>
</dbReference>
<evidence type="ECO:0000256" key="2">
    <source>
        <dbReference type="ARBA" id="ARBA00005201"/>
    </source>
</evidence>
<dbReference type="AlphaFoldDB" id="A0A366I2D8"/>
<evidence type="ECO:0000256" key="8">
    <source>
        <dbReference type="ARBA" id="ARBA00022777"/>
    </source>
</evidence>
<dbReference type="Gene3D" id="2.40.30.30">
    <property type="entry name" value="Riboflavin kinase-like"/>
    <property type="match status" value="1"/>
</dbReference>
<keyword evidence="7 14" id="KW-0547">Nucleotide-binding</keyword>
<evidence type="ECO:0000259" key="15">
    <source>
        <dbReference type="SMART" id="SM00904"/>
    </source>
</evidence>
<dbReference type="InterPro" id="IPR015865">
    <property type="entry name" value="Riboflavin_kinase_bac/euk"/>
</dbReference>
<evidence type="ECO:0000256" key="12">
    <source>
        <dbReference type="ARBA" id="ARBA00047880"/>
    </source>
</evidence>
<dbReference type="Proteomes" id="UP000253490">
    <property type="component" value="Unassembled WGS sequence"/>
</dbReference>
<dbReference type="GO" id="GO:0003919">
    <property type="term" value="F:FMN adenylyltransferase activity"/>
    <property type="evidence" value="ECO:0007669"/>
    <property type="project" value="UniProtKB-UniRule"/>
</dbReference>
<dbReference type="UniPathway" id="UPA00276">
    <property type="reaction ID" value="UER00406"/>
</dbReference>
<dbReference type="Pfam" id="PF06574">
    <property type="entry name" value="FAD_syn"/>
    <property type="match status" value="1"/>
</dbReference>
<keyword evidence="10 14" id="KW-0067">ATP-binding</keyword>
<dbReference type="PIRSF" id="PIRSF004491">
    <property type="entry name" value="FAD_Synth"/>
    <property type="match status" value="1"/>
</dbReference>
<proteinExistence type="inferred from homology"/>
<evidence type="ECO:0000256" key="14">
    <source>
        <dbReference type="PIRNR" id="PIRNR004491"/>
    </source>
</evidence>
<evidence type="ECO:0000256" key="9">
    <source>
        <dbReference type="ARBA" id="ARBA00022827"/>
    </source>
</evidence>
<dbReference type="SUPFAM" id="SSF52374">
    <property type="entry name" value="Nucleotidylyl transferase"/>
    <property type="match status" value="1"/>
</dbReference>
<dbReference type="InterPro" id="IPR014729">
    <property type="entry name" value="Rossmann-like_a/b/a_fold"/>
</dbReference>
<comment type="pathway">
    <text evidence="2 14">Cofactor biosynthesis; FMN biosynthesis; FMN from riboflavin (ATP route): step 1/1.</text>
</comment>
<dbReference type="PANTHER" id="PTHR22749">
    <property type="entry name" value="RIBOFLAVIN KINASE/FMN ADENYLYLTRANSFERASE"/>
    <property type="match status" value="1"/>
</dbReference>
<dbReference type="GO" id="GO:0005524">
    <property type="term" value="F:ATP binding"/>
    <property type="evidence" value="ECO:0007669"/>
    <property type="project" value="UniProtKB-UniRule"/>
</dbReference>
<keyword evidence="17" id="KW-1185">Reference proteome</keyword>
<dbReference type="InterPro" id="IPR002606">
    <property type="entry name" value="Riboflavin_kinase_bac"/>
</dbReference>
<evidence type="ECO:0000256" key="3">
    <source>
        <dbReference type="ARBA" id="ARBA00022630"/>
    </source>
</evidence>
<comment type="catalytic activity">
    <reaction evidence="13 14">
        <text>FMN + ATP + H(+) = FAD + diphosphate</text>
        <dbReference type="Rhea" id="RHEA:17237"/>
        <dbReference type="ChEBI" id="CHEBI:15378"/>
        <dbReference type="ChEBI" id="CHEBI:30616"/>
        <dbReference type="ChEBI" id="CHEBI:33019"/>
        <dbReference type="ChEBI" id="CHEBI:57692"/>
        <dbReference type="ChEBI" id="CHEBI:58210"/>
        <dbReference type="EC" id="2.7.7.2"/>
    </reaction>
</comment>
<evidence type="ECO:0000256" key="13">
    <source>
        <dbReference type="ARBA" id="ARBA00049494"/>
    </source>
</evidence>
<keyword evidence="8 14" id="KW-0418">Kinase</keyword>
<comment type="similarity">
    <text evidence="14">Belongs to the ribF family.</text>
</comment>
<evidence type="ECO:0000256" key="1">
    <source>
        <dbReference type="ARBA" id="ARBA00004726"/>
    </source>
</evidence>
<evidence type="ECO:0000313" key="17">
    <source>
        <dbReference type="Proteomes" id="UP000253490"/>
    </source>
</evidence>
<dbReference type="Pfam" id="PF01687">
    <property type="entry name" value="Flavokinase"/>
    <property type="match status" value="1"/>
</dbReference>
<gene>
    <name evidence="16" type="ORF">DES36_11737</name>
</gene>
<dbReference type="Gene3D" id="3.40.50.620">
    <property type="entry name" value="HUPs"/>
    <property type="match status" value="1"/>
</dbReference>
<feature type="domain" description="Riboflavin kinase" evidence="15">
    <location>
        <begin position="182"/>
        <end position="306"/>
    </location>
</feature>
<keyword evidence="11" id="KW-0511">Multifunctional enzyme</keyword>
<dbReference type="PANTHER" id="PTHR22749:SF6">
    <property type="entry name" value="RIBOFLAVIN KINASE"/>
    <property type="match status" value="1"/>
</dbReference>
<sequence length="311" mass="36037">MESIVLNKDTKLHFDTSVALGFFDGIHLGHRMLIETMKKRAEEKKLHSCVVTFNRHPLTIAFPKYAPMLILSNEEKVKILETMNIDQLVFLKFTEEMMNYEPIRFVEEILVGQLNIKHVVVGFNYNFGYKGMGSPQLLSQLGEKHGFEVDIVGEYQVERQTVSSSFIRNLISTGKVDAVEKYMGRKFSISGEVIEGKKIGRQYNFPTANIEVKGNQITPEPGVYYTHVIYKGKEYHALTNVGHNPTFANHPFRIESYIYDFSETIYGEKIKVIFYKRIRKEKKFNNINDLFKQIQHDIATIKEKYVLCSKI</sequence>
<protein>
    <recommendedName>
        <fullName evidence="14">Riboflavin biosynthesis protein</fullName>
    </recommendedName>
    <domain>
        <recommendedName>
            <fullName evidence="14">Riboflavin kinase</fullName>
            <ecNumber evidence="14">2.7.1.26</ecNumber>
        </recommendedName>
        <alternativeName>
            <fullName evidence="14">Flavokinase</fullName>
        </alternativeName>
    </domain>
    <domain>
        <recommendedName>
            <fullName evidence="14">FMN adenylyltransferase</fullName>
            <ecNumber evidence="14">2.7.7.2</ecNumber>
        </recommendedName>
        <alternativeName>
            <fullName evidence="14">FAD pyrophosphorylase</fullName>
        </alternativeName>
        <alternativeName>
            <fullName evidence="14">FAD synthase</fullName>
        </alternativeName>
    </domain>
</protein>
<organism evidence="16 17">
    <name type="scientific">Alkalibaculum bacchi</name>
    <dbReference type="NCBI Taxonomy" id="645887"/>
    <lineage>
        <taxon>Bacteria</taxon>
        <taxon>Bacillati</taxon>
        <taxon>Bacillota</taxon>
        <taxon>Clostridia</taxon>
        <taxon>Eubacteriales</taxon>
        <taxon>Eubacteriaceae</taxon>
        <taxon>Alkalibaculum</taxon>
    </lineage>
</organism>
<dbReference type="SMART" id="SM00904">
    <property type="entry name" value="Flavokinase"/>
    <property type="match status" value="1"/>
</dbReference>
<evidence type="ECO:0000256" key="4">
    <source>
        <dbReference type="ARBA" id="ARBA00022643"/>
    </source>
</evidence>
<keyword evidence="5 14" id="KW-0808">Transferase</keyword>
<dbReference type="FunFam" id="3.40.50.620:FF:000021">
    <property type="entry name" value="Riboflavin biosynthesis protein"/>
    <property type="match status" value="1"/>
</dbReference>
<dbReference type="GO" id="GO:0008531">
    <property type="term" value="F:riboflavin kinase activity"/>
    <property type="evidence" value="ECO:0007669"/>
    <property type="project" value="UniProtKB-UniRule"/>
</dbReference>
<evidence type="ECO:0000256" key="5">
    <source>
        <dbReference type="ARBA" id="ARBA00022679"/>
    </source>
</evidence>
<evidence type="ECO:0000256" key="7">
    <source>
        <dbReference type="ARBA" id="ARBA00022741"/>
    </source>
</evidence>
<dbReference type="NCBIfam" id="TIGR00083">
    <property type="entry name" value="ribF"/>
    <property type="match status" value="1"/>
</dbReference>
<keyword evidence="6 14" id="KW-0548">Nucleotidyltransferase</keyword>
<dbReference type="EC" id="2.7.1.26" evidence="14"/>
<keyword evidence="4 14" id="KW-0288">FMN</keyword>
<dbReference type="GO" id="GO:0009231">
    <property type="term" value="P:riboflavin biosynthetic process"/>
    <property type="evidence" value="ECO:0007669"/>
    <property type="project" value="InterPro"/>
</dbReference>
<reference evidence="16 17" key="1">
    <citation type="submission" date="2018-06" db="EMBL/GenBank/DDBJ databases">
        <title>Genomic Encyclopedia of Type Strains, Phase IV (KMG-IV): sequencing the most valuable type-strain genomes for metagenomic binning, comparative biology and taxonomic classification.</title>
        <authorList>
            <person name="Goeker M."/>
        </authorList>
    </citation>
    <scope>NUCLEOTIDE SEQUENCE [LARGE SCALE GENOMIC DNA]</scope>
    <source>
        <strain evidence="16 17">DSM 22112</strain>
    </source>
</reference>
<accession>A0A366I2D8</accession>
<dbReference type="InterPro" id="IPR023465">
    <property type="entry name" value="Riboflavin_kinase_dom_sf"/>
</dbReference>
<comment type="caution">
    <text evidence="16">The sequence shown here is derived from an EMBL/GenBank/DDBJ whole genome shotgun (WGS) entry which is preliminary data.</text>
</comment>
<dbReference type="UniPathway" id="UPA00277">
    <property type="reaction ID" value="UER00407"/>
</dbReference>
<evidence type="ECO:0000313" key="16">
    <source>
        <dbReference type="EMBL" id="RBP59942.1"/>
    </source>
</evidence>